<keyword evidence="2" id="KW-1185">Reference proteome</keyword>
<evidence type="ECO:0000313" key="2">
    <source>
        <dbReference type="Proteomes" id="UP001054945"/>
    </source>
</evidence>
<evidence type="ECO:0000313" key="1">
    <source>
        <dbReference type="EMBL" id="GIY22586.1"/>
    </source>
</evidence>
<comment type="caution">
    <text evidence="1">The sequence shown here is derived from an EMBL/GenBank/DDBJ whole genome shotgun (WGS) entry which is preliminary data.</text>
</comment>
<proteinExistence type="predicted"/>
<accession>A0AAV4RQH0</accession>
<organism evidence="1 2">
    <name type="scientific">Caerostris extrusa</name>
    <name type="common">Bark spider</name>
    <name type="synonym">Caerostris bankana</name>
    <dbReference type="NCBI Taxonomy" id="172846"/>
    <lineage>
        <taxon>Eukaryota</taxon>
        <taxon>Metazoa</taxon>
        <taxon>Ecdysozoa</taxon>
        <taxon>Arthropoda</taxon>
        <taxon>Chelicerata</taxon>
        <taxon>Arachnida</taxon>
        <taxon>Araneae</taxon>
        <taxon>Araneomorphae</taxon>
        <taxon>Entelegynae</taxon>
        <taxon>Araneoidea</taxon>
        <taxon>Araneidae</taxon>
        <taxon>Caerostris</taxon>
    </lineage>
</organism>
<gene>
    <name evidence="1" type="ORF">CEXT_432111</name>
</gene>
<sequence>MYAYIPKPFSLSVVEYVIQCRALFEGAIDLFGSASYLDLGSPPPTHVSRSLVGKCLSIHRRRLSFMNWGSRLIDTSDSGRHLDWCVIRWEDDKRITFMNQGPHLDSLIPAILQTSRLVCLCVTFSEGDGHVSHGLKSRHLQVVL</sequence>
<reference evidence="1 2" key="1">
    <citation type="submission" date="2021-06" db="EMBL/GenBank/DDBJ databases">
        <title>Caerostris extrusa draft genome.</title>
        <authorList>
            <person name="Kono N."/>
            <person name="Arakawa K."/>
        </authorList>
    </citation>
    <scope>NUCLEOTIDE SEQUENCE [LARGE SCALE GENOMIC DNA]</scope>
</reference>
<dbReference type="AlphaFoldDB" id="A0AAV4RQH0"/>
<dbReference type="EMBL" id="BPLR01008169">
    <property type="protein sequence ID" value="GIY22586.1"/>
    <property type="molecule type" value="Genomic_DNA"/>
</dbReference>
<dbReference type="Proteomes" id="UP001054945">
    <property type="component" value="Unassembled WGS sequence"/>
</dbReference>
<name>A0AAV4RQH0_CAEEX</name>
<protein>
    <submittedName>
        <fullName evidence="1">Uncharacterized protein</fullName>
    </submittedName>
</protein>